<comment type="caution">
    <text evidence="2">The sequence shown here is derived from an EMBL/GenBank/DDBJ whole genome shotgun (WGS) entry which is preliminary data.</text>
</comment>
<gene>
    <name evidence="2" type="ORF">GCM10023350_15500</name>
</gene>
<keyword evidence="1" id="KW-0472">Membrane</keyword>
<feature type="transmembrane region" description="Helical" evidence="1">
    <location>
        <begin position="216"/>
        <end position="233"/>
    </location>
</feature>
<feature type="transmembrane region" description="Helical" evidence="1">
    <location>
        <begin position="447"/>
        <end position="466"/>
    </location>
</feature>
<feature type="transmembrane region" description="Helical" evidence="1">
    <location>
        <begin position="27"/>
        <end position="47"/>
    </location>
</feature>
<evidence type="ECO:0000313" key="3">
    <source>
        <dbReference type="Proteomes" id="UP001499882"/>
    </source>
</evidence>
<evidence type="ECO:0000256" key="1">
    <source>
        <dbReference type="SAM" id="Phobius"/>
    </source>
</evidence>
<feature type="transmembrane region" description="Helical" evidence="1">
    <location>
        <begin position="117"/>
        <end position="139"/>
    </location>
</feature>
<sequence length="756" mass="82607">MTTTETAPVRRAPARRAVTVTRGRGRWLWPLAVALVTAAYACIPYFAHPYFFQRGDTAAQFAPTWFNLGEMVRSGQWPPWLDPDAWAGGNYAAEALYGIYNPLNILVWLWMSAASDLMFATFVVKLVVLVALALGAYLLAREYGAAEWAAAVVATALPFSGFTLYWDAGSWPSGLMAFAYATWLWWVLRRCLRGVTNPFWGFLVGVLTVTQGNPYGTLVVVVVGFGLVVEGLLSRNRGGVIRLVLTGLCIAAFLPLVFLPLVETADLAVRSQQGALIENSGKLRPGIGDLFGLSSPTFVPDIRAITGPMRVPATYLFWLVLPLLPWLRYAMLRERARELSGLGVITVVYLALTVGPSKLWLFRWPLRLVEYTWLGLAVLFAVLLSQGLQRTHVRARALGSLAIVLGAGYLAWAQRPAAAHQVAAGVVLVIVLVGAVLAWAHWREKATAVFAAMCILGTGAVLGLQIHTFGENASSRYWHLPRDVAAMQERFGDRDGRVMQFADLKPLQKKHPRELVRAWDTFLPGSMYQVAGVDAVNAYTGMGMRVFNRHFCMEYDGLTQPCGYANLWRKSAVAGVPVADLMKIDTVVVQPEMAVGVEIPDGWTIAEQNDAVLVLTRDEPLPWSDSRLSWAADGIEVESAETVEPLHEQVDISDTGEGGQLIFAALGWPGWQAELDGKPVKVSRTKIGMLMVDVPAGSSGTLDVTYRPPGLNVGLAAAGLGTIGALALGLVDWRRRRRPRPDEGAIPHVVEDRPSE</sequence>
<feature type="transmembrane region" description="Helical" evidence="1">
    <location>
        <begin position="339"/>
        <end position="359"/>
    </location>
</feature>
<name>A0ABP8YLV2_9ACTN</name>
<organism evidence="2 3">
    <name type="scientific">Nocardioides endophyticus</name>
    <dbReference type="NCBI Taxonomy" id="1353775"/>
    <lineage>
        <taxon>Bacteria</taxon>
        <taxon>Bacillati</taxon>
        <taxon>Actinomycetota</taxon>
        <taxon>Actinomycetes</taxon>
        <taxon>Propionibacteriales</taxon>
        <taxon>Nocardioidaceae</taxon>
        <taxon>Nocardioides</taxon>
    </lineage>
</organism>
<feature type="transmembrane region" description="Helical" evidence="1">
    <location>
        <begin position="371"/>
        <end position="388"/>
    </location>
</feature>
<keyword evidence="3" id="KW-1185">Reference proteome</keyword>
<evidence type="ECO:0000313" key="2">
    <source>
        <dbReference type="EMBL" id="GAA4732939.1"/>
    </source>
</evidence>
<dbReference type="PANTHER" id="PTHR38454">
    <property type="entry name" value="INTEGRAL MEMBRANE PROTEIN-RELATED"/>
    <property type="match status" value="1"/>
</dbReference>
<keyword evidence="1" id="KW-0812">Transmembrane</keyword>
<keyword evidence="1" id="KW-1133">Transmembrane helix</keyword>
<dbReference type="RefSeq" id="WP_345526159.1">
    <property type="nucleotide sequence ID" value="NZ_BAABKN010000009.1"/>
</dbReference>
<reference evidence="3" key="1">
    <citation type="journal article" date="2019" name="Int. J. Syst. Evol. Microbiol.">
        <title>The Global Catalogue of Microorganisms (GCM) 10K type strain sequencing project: providing services to taxonomists for standard genome sequencing and annotation.</title>
        <authorList>
            <consortium name="The Broad Institute Genomics Platform"/>
            <consortium name="The Broad Institute Genome Sequencing Center for Infectious Disease"/>
            <person name="Wu L."/>
            <person name="Ma J."/>
        </authorList>
    </citation>
    <scope>NUCLEOTIDE SEQUENCE [LARGE SCALE GENOMIC DNA]</scope>
    <source>
        <strain evidence="3">JCM 18532</strain>
    </source>
</reference>
<dbReference type="PANTHER" id="PTHR38454:SF1">
    <property type="entry name" value="INTEGRAL MEMBRANE PROTEIN"/>
    <property type="match status" value="1"/>
</dbReference>
<dbReference type="InterPro" id="IPR018580">
    <property type="entry name" value="Uncharacterised_YfhO"/>
</dbReference>
<feature type="transmembrane region" description="Helical" evidence="1">
    <location>
        <begin position="711"/>
        <end position="731"/>
    </location>
</feature>
<feature type="transmembrane region" description="Helical" evidence="1">
    <location>
        <begin position="395"/>
        <end position="412"/>
    </location>
</feature>
<feature type="transmembrane region" description="Helical" evidence="1">
    <location>
        <begin position="240"/>
        <end position="262"/>
    </location>
</feature>
<dbReference type="Proteomes" id="UP001499882">
    <property type="component" value="Unassembled WGS sequence"/>
</dbReference>
<dbReference type="EMBL" id="BAABKN010000009">
    <property type="protein sequence ID" value="GAA4732939.1"/>
    <property type="molecule type" value="Genomic_DNA"/>
</dbReference>
<protein>
    <recommendedName>
        <fullName evidence="4">YfhO family protein</fullName>
    </recommendedName>
</protein>
<feature type="transmembrane region" description="Helical" evidence="1">
    <location>
        <begin position="146"/>
        <end position="165"/>
    </location>
</feature>
<evidence type="ECO:0008006" key="4">
    <source>
        <dbReference type="Google" id="ProtNLM"/>
    </source>
</evidence>
<feature type="transmembrane region" description="Helical" evidence="1">
    <location>
        <begin position="309"/>
        <end position="327"/>
    </location>
</feature>
<feature type="transmembrane region" description="Helical" evidence="1">
    <location>
        <begin position="418"/>
        <end position="440"/>
    </location>
</feature>
<proteinExistence type="predicted"/>
<feature type="transmembrane region" description="Helical" evidence="1">
    <location>
        <begin position="171"/>
        <end position="188"/>
    </location>
</feature>
<feature type="transmembrane region" description="Helical" evidence="1">
    <location>
        <begin position="195"/>
        <end position="210"/>
    </location>
</feature>
<accession>A0ABP8YLV2</accession>